<sequence>MVTEVQWSELQRDPKAVAKLADQGDVRVRRRDGAPLLLIREDRAQETSEGSVTAARALRNVLVHLPADIAAQALLDEFPWVDVLPPDAQARFVKDFARAFQASAELGQWSVLAQTIVEWRSTAAIFADPVLAEQLSDPLDDDFGPVTEPPSVRPLRKIRRGSTVSETASPRG</sequence>
<proteinExistence type="predicted"/>
<comment type="caution">
    <text evidence="2">The sequence shown here is derived from an EMBL/GenBank/DDBJ whole genome shotgun (WGS) entry which is preliminary data.</text>
</comment>
<organism evidence="2 3">
    <name type="scientific">Nocardia tenerifensis</name>
    <dbReference type="NCBI Taxonomy" id="228006"/>
    <lineage>
        <taxon>Bacteria</taxon>
        <taxon>Bacillati</taxon>
        <taxon>Actinomycetota</taxon>
        <taxon>Actinomycetes</taxon>
        <taxon>Mycobacteriales</taxon>
        <taxon>Nocardiaceae</taxon>
        <taxon>Nocardia</taxon>
    </lineage>
</organism>
<evidence type="ECO:0000313" key="3">
    <source>
        <dbReference type="Proteomes" id="UP000247569"/>
    </source>
</evidence>
<evidence type="ECO:0000313" key="2">
    <source>
        <dbReference type="EMBL" id="PXX64266.1"/>
    </source>
</evidence>
<dbReference type="AlphaFoldDB" id="A0A318K4E3"/>
<gene>
    <name evidence="2" type="ORF">DFR70_105451</name>
</gene>
<name>A0A318K4E3_9NOCA</name>
<protein>
    <recommendedName>
        <fullName evidence="4">Prevent-host-death family protein</fullName>
    </recommendedName>
</protein>
<reference evidence="2 3" key="1">
    <citation type="submission" date="2018-05" db="EMBL/GenBank/DDBJ databases">
        <title>Genomic Encyclopedia of Type Strains, Phase IV (KMG-IV): sequencing the most valuable type-strain genomes for metagenomic binning, comparative biology and taxonomic classification.</title>
        <authorList>
            <person name="Goeker M."/>
        </authorList>
    </citation>
    <scope>NUCLEOTIDE SEQUENCE [LARGE SCALE GENOMIC DNA]</scope>
    <source>
        <strain evidence="2 3">DSM 44704</strain>
    </source>
</reference>
<evidence type="ECO:0008006" key="4">
    <source>
        <dbReference type="Google" id="ProtNLM"/>
    </source>
</evidence>
<dbReference type="RefSeq" id="WP_146251158.1">
    <property type="nucleotide sequence ID" value="NZ_QJKF01000005.1"/>
</dbReference>
<accession>A0A318K4E3</accession>
<dbReference type="Proteomes" id="UP000247569">
    <property type="component" value="Unassembled WGS sequence"/>
</dbReference>
<dbReference type="EMBL" id="QJKF01000005">
    <property type="protein sequence ID" value="PXX64266.1"/>
    <property type="molecule type" value="Genomic_DNA"/>
</dbReference>
<keyword evidence="3" id="KW-1185">Reference proteome</keyword>
<feature type="compositionally biased region" description="Polar residues" evidence="1">
    <location>
        <begin position="162"/>
        <end position="172"/>
    </location>
</feature>
<dbReference type="OrthoDB" id="3378334at2"/>
<evidence type="ECO:0000256" key="1">
    <source>
        <dbReference type="SAM" id="MobiDB-lite"/>
    </source>
</evidence>
<feature type="region of interest" description="Disordered" evidence="1">
    <location>
        <begin position="137"/>
        <end position="172"/>
    </location>
</feature>